<dbReference type="RefSeq" id="WP_111630777.1">
    <property type="nucleotide sequence ID" value="NZ_QLMC01000006.1"/>
</dbReference>
<accession>A0A327WQY1</accession>
<comment type="caution">
    <text evidence="1">The sequence shown here is derived from an EMBL/GenBank/DDBJ whole genome shotgun (WGS) entry which is preliminary data.</text>
</comment>
<sequence length="166" mass="19319">MKNHVTIRLFRAFEQVNYYTFWVEDRPQSETDDFFTRFEHNQALSHDLNLLVTWLVEIGQRRGAKVRYFRFENNAQALPPPARIMAELGDDYCRLRLYGVRLSDQVVILANGGPKTSRTVQDSPELLAHFRFANKMATQILEMMLSGELTLKGKQINQIEAIELLD</sequence>
<dbReference type="EMBL" id="QLMC01000006">
    <property type="protein sequence ID" value="RAJ93252.1"/>
    <property type="molecule type" value="Genomic_DNA"/>
</dbReference>
<organism evidence="1 2">
    <name type="scientific">Larkinella arboricola</name>
    <dbReference type="NCBI Taxonomy" id="643671"/>
    <lineage>
        <taxon>Bacteria</taxon>
        <taxon>Pseudomonadati</taxon>
        <taxon>Bacteroidota</taxon>
        <taxon>Cytophagia</taxon>
        <taxon>Cytophagales</taxon>
        <taxon>Spirosomataceae</taxon>
        <taxon>Larkinella</taxon>
    </lineage>
</organism>
<dbReference type="OrthoDB" id="662471at2"/>
<evidence type="ECO:0000313" key="1">
    <source>
        <dbReference type="EMBL" id="RAJ93252.1"/>
    </source>
</evidence>
<gene>
    <name evidence="1" type="ORF">LX87_04764</name>
</gene>
<dbReference type="AlphaFoldDB" id="A0A327WQY1"/>
<keyword evidence="2" id="KW-1185">Reference proteome</keyword>
<dbReference type="Proteomes" id="UP000248790">
    <property type="component" value="Unassembled WGS sequence"/>
</dbReference>
<protein>
    <submittedName>
        <fullName evidence="1">Uncharacterized protein</fullName>
    </submittedName>
</protein>
<reference evidence="1 2" key="1">
    <citation type="submission" date="2018-06" db="EMBL/GenBank/DDBJ databases">
        <title>Genomic Encyclopedia of Archaeal and Bacterial Type Strains, Phase II (KMG-II): from individual species to whole genera.</title>
        <authorList>
            <person name="Goeker M."/>
        </authorList>
    </citation>
    <scope>NUCLEOTIDE SEQUENCE [LARGE SCALE GENOMIC DNA]</scope>
    <source>
        <strain evidence="1 2">DSM 21851</strain>
    </source>
</reference>
<name>A0A327WQY1_LARAB</name>
<proteinExistence type="predicted"/>
<evidence type="ECO:0000313" key="2">
    <source>
        <dbReference type="Proteomes" id="UP000248790"/>
    </source>
</evidence>